<dbReference type="Proteomes" id="UP001392437">
    <property type="component" value="Unassembled WGS sequence"/>
</dbReference>
<dbReference type="EMBL" id="JAQQWP010000002">
    <property type="protein sequence ID" value="KAK8130286.1"/>
    <property type="molecule type" value="Genomic_DNA"/>
</dbReference>
<evidence type="ECO:0000256" key="1">
    <source>
        <dbReference type="SAM" id="MobiDB-lite"/>
    </source>
</evidence>
<keyword evidence="3" id="KW-1185">Reference proteome</keyword>
<dbReference type="AlphaFoldDB" id="A0AAW0R912"/>
<feature type="compositionally biased region" description="Low complexity" evidence="1">
    <location>
        <begin position="233"/>
        <end position="246"/>
    </location>
</feature>
<proteinExistence type="predicted"/>
<protein>
    <submittedName>
        <fullName evidence="2">TPR-containing protein</fullName>
    </submittedName>
</protein>
<feature type="compositionally biased region" description="Low complexity" evidence="1">
    <location>
        <begin position="152"/>
        <end position="172"/>
    </location>
</feature>
<comment type="caution">
    <text evidence="2">The sequence shown here is derived from an EMBL/GenBank/DDBJ whole genome shotgun (WGS) entry which is preliminary data.</text>
</comment>
<feature type="compositionally biased region" description="Basic and acidic residues" evidence="1">
    <location>
        <begin position="208"/>
        <end position="217"/>
    </location>
</feature>
<feature type="compositionally biased region" description="Basic and acidic residues" evidence="1">
    <location>
        <begin position="187"/>
        <end position="197"/>
    </location>
</feature>
<gene>
    <name evidence="2" type="ORF">PG999_002666</name>
</gene>
<sequence length="273" mass="30383">MPSPKSAYPQHPPPPYPHHPEAGPSNMDNGVATPKGPMGPEGPMHRDDRPSSVGPKRMREWEEDTSMKKPASEENRAMIHDMRHRRPSTPLRGGPEPYRRNSPEAHRFADEQRRMDEQRRAEDQRRTEDMRRAEEQQREQYHPSDAAHHPPAHSMPSNHLPPMQQGPSPMQGIIHEPPPPSAAPKEYPQDERSRVEHNPTPAPPQLNEPERAARKMDVDEDYDDSGEEEKKVPIGGPTSGPPSAAGDMKITTPTSATMNGMGAGPTPKTEGTS</sequence>
<feature type="compositionally biased region" description="Basic and acidic residues" evidence="1">
    <location>
        <begin position="97"/>
        <end position="148"/>
    </location>
</feature>
<evidence type="ECO:0000313" key="2">
    <source>
        <dbReference type="EMBL" id="KAK8130286.1"/>
    </source>
</evidence>
<name>A0AAW0R912_9PEZI</name>
<feature type="region of interest" description="Disordered" evidence="1">
    <location>
        <begin position="1"/>
        <end position="273"/>
    </location>
</feature>
<accession>A0AAW0R912</accession>
<reference evidence="2 3" key="1">
    <citation type="submission" date="2023-01" db="EMBL/GenBank/DDBJ databases">
        <title>Analysis of 21 Apiospora genomes using comparative genomics revels a genus with tremendous synthesis potential of carbohydrate active enzymes and secondary metabolites.</title>
        <authorList>
            <person name="Sorensen T."/>
        </authorList>
    </citation>
    <scope>NUCLEOTIDE SEQUENCE [LARGE SCALE GENOMIC DNA]</scope>
    <source>
        <strain evidence="2 3">CBS 117206</strain>
    </source>
</reference>
<organism evidence="2 3">
    <name type="scientific">Apiospora kogelbergensis</name>
    <dbReference type="NCBI Taxonomy" id="1337665"/>
    <lineage>
        <taxon>Eukaryota</taxon>
        <taxon>Fungi</taxon>
        <taxon>Dikarya</taxon>
        <taxon>Ascomycota</taxon>
        <taxon>Pezizomycotina</taxon>
        <taxon>Sordariomycetes</taxon>
        <taxon>Xylariomycetidae</taxon>
        <taxon>Amphisphaeriales</taxon>
        <taxon>Apiosporaceae</taxon>
        <taxon>Apiospora</taxon>
    </lineage>
</organism>
<evidence type="ECO:0000313" key="3">
    <source>
        <dbReference type="Proteomes" id="UP001392437"/>
    </source>
</evidence>
<feature type="compositionally biased region" description="Acidic residues" evidence="1">
    <location>
        <begin position="218"/>
        <end position="227"/>
    </location>
</feature>
<feature type="compositionally biased region" description="Basic and acidic residues" evidence="1">
    <location>
        <begin position="57"/>
        <end position="81"/>
    </location>
</feature>